<dbReference type="SUPFAM" id="SSF51735">
    <property type="entry name" value="NAD(P)-binding Rossmann-fold domains"/>
    <property type="match status" value="1"/>
</dbReference>
<evidence type="ECO:0000256" key="3">
    <source>
        <dbReference type="ARBA" id="ARBA00023002"/>
    </source>
</evidence>
<reference evidence="4" key="1">
    <citation type="journal article" date="2017" name="Nature">
        <title>The sunflower genome provides insights into oil metabolism, flowering and Asterid evolution.</title>
        <authorList>
            <person name="Badouin H."/>
            <person name="Gouzy J."/>
            <person name="Grassa C.J."/>
            <person name="Murat F."/>
            <person name="Staton S.E."/>
            <person name="Cottret L."/>
            <person name="Lelandais-Briere C."/>
            <person name="Owens G.L."/>
            <person name="Carrere S."/>
            <person name="Mayjonade B."/>
            <person name="Legrand L."/>
            <person name="Gill N."/>
            <person name="Kane N.C."/>
            <person name="Bowers J.E."/>
            <person name="Hubner S."/>
            <person name="Bellec A."/>
            <person name="Berard A."/>
            <person name="Berges H."/>
            <person name="Blanchet N."/>
            <person name="Boniface M.C."/>
            <person name="Brunel D."/>
            <person name="Catrice O."/>
            <person name="Chaidir N."/>
            <person name="Claudel C."/>
            <person name="Donnadieu C."/>
            <person name="Faraut T."/>
            <person name="Fievet G."/>
            <person name="Helmstetter N."/>
            <person name="King M."/>
            <person name="Knapp S.J."/>
            <person name="Lai Z."/>
            <person name="Le Paslier M.C."/>
            <person name="Lippi Y."/>
            <person name="Lorenzon L."/>
            <person name="Mandel J.R."/>
            <person name="Marage G."/>
            <person name="Marchand G."/>
            <person name="Marquand E."/>
            <person name="Bret-Mestries E."/>
            <person name="Morien E."/>
            <person name="Nambeesan S."/>
            <person name="Nguyen T."/>
            <person name="Pegot-Espagnet P."/>
            <person name="Pouilly N."/>
            <person name="Raftis F."/>
            <person name="Sallet E."/>
            <person name="Schiex T."/>
            <person name="Thomas J."/>
            <person name="Vandecasteele C."/>
            <person name="Vares D."/>
            <person name="Vear F."/>
            <person name="Vautrin S."/>
            <person name="Crespi M."/>
            <person name="Mangin B."/>
            <person name="Burke J.M."/>
            <person name="Salse J."/>
            <person name="Munos S."/>
            <person name="Vincourt P."/>
            <person name="Rieseberg L.H."/>
            <person name="Langlade N.B."/>
        </authorList>
    </citation>
    <scope>NUCLEOTIDE SEQUENCE</scope>
    <source>
        <tissue evidence="4">Leaves</tissue>
    </source>
</reference>
<evidence type="ECO:0000313" key="5">
    <source>
        <dbReference type="Proteomes" id="UP000215914"/>
    </source>
</evidence>
<dbReference type="GO" id="GO:0047501">
    <property type="term" value="F:(+)-neomenthol dehydrogenase activity"/>
    <property type="evidence" value="ECO:0007669"/>
    <property type="project" value="UniProtKB-EC"/>
</dbReference>
<dbReference type="Gene3D" id="3.40.50.720">
    <property type="entry name" value="NAD(P)-binding Rossmann-like Domain"/>
    <property type="match status" value="1"/>
</dbReference>
<gene>
    <name evidence="4" type="ORF">HanXRQr2_Chr16g0775411</name>
</gene>
<dbReference type="Gramene" id="mRNA:HanXRQr2_Chr16g0775411">
    <property type="protein sequence ID" value="CDS:HanXRQr2_Chr16g0775411.1"/>
    <property type="gene ID" value="HanXRQr2_Chr16g0775411"/>
</dbReference>
<comment type="similarity">
    <text evidence="1">Belongs to the short-chain dehydrogenases/reductases (SDR) family.</text>
</comment>
<accession>A0A9K3H089</accession>
<organism evidence="4 5">
    <name type="scientific">Helianthus annuus</name>
    <name type="common">Common sunflower</name>
    <dbReference type="NCBI Taxonomy" id="4232"/>
    <lineage>
        <taxon>Eukaryota</taxon>
        <taxon>Viridiplantae</taxon>
        <taxon>Streptophyta</taxon>
        <taxon>Embryophyta</taxon>
        <taxon>Tracheophyta</taxon>
        <taxon>Spermatophyta</taxon>
        <taxon>Magnoliopsida</taxon>
        <taxon>eudicotyledons</taxon>
        <taxon>Gunneridae</taxon>
        <taxon>Pentapetalae</taxon>
        <taxon>asterids</taxon>
        <taxon>campanulids</taxon>
        <taxon>Asterales</taxon>
        <taxon>Asteraceae</taxon>
        <taxon>Asteroideae</taxon>
        <taxon>Heliantheae alliance</taxon>
        <taxon>Heliantheae</taxon>
        <taxon>Helianthus</taxon>
    </lineage>
</organism>
<evidence type="ECO:0000256" key="2">
    <source>
        <dbReference type="ARBA" id="ARBA00022857"/>
    </source>
</evidence>
<sequence length="97" mass="11218">MCSCYRGNKGIGFDICHHLALNNIQVILTARNESRGIETVNKLNDCGLPIPNVIFHQLDIQDRNSMPYLVQFIKTHFKKLDILVSKRFTTHIYFVIN</sequence>
<dbReference type="PANTHER" id="PTHR43490">
    <property type="entry name" value="(+)-NEOMENTHOL DEHYDROGENASE"/>
    <property type="match status" value="1"/>
</dbReference>
<comment type="caution">
    <text evidence="4">The sequence shown here is derived from an EMBL/GenBank/DDBJ whole genome shotgun (WGS) entry which is preliminary data.</text>
</comment>
<dbReference type="Pfam" id="PF00106">
    <property type="entry name" value="adh_short"/>
    <property type="match status" value="1"/>
</dbReference>
<proteinExistence type="inferred from homology"/>
<evidence type="ECO:0000256" key="1">
    <source>
        <dbReference type="ARBA" id="ARBA00006484"/>
    </source>
</evidence>
<reference evidence="4" key="2">
    <citation type="submission" date="2020-06" db="EMBL/GenBank/DDBJ databases">
        <title>Helianthus annuus Genome sequencing and assembly Release 2.</title>
        <authorList>
            <person name="Gouzy J."/>
            <person name="Langlade N."/>
            <person name="Munos S."/>
        </authorList>
    </citation>
    <scope>NUCLEOTIDE SEQUENCE</scope>
    <source>
        <tissue evidence="4">Leaves</tissue>
    </source>
</reference>
<keyword evidence="3 4" id="KW-0560">Oxidoreductase</keyword>
<protein>
    <submittedName>
        <fullName evidence="4">(+)-neomenthol dehydrogenase</fullName>
        <ecNumber evidence="4">1.1.1.208</ecNumber>
    </submittedName>
</protein>
<dbReference type="InterPro" id="IPR036291">
    <property type="entry name" value="NAD(P)-bd_dom_sf"/>
</dbReference>
<evidence type="ECO:0000313" key="4">
    <source>
        <dbReference type="EMBL" id="KAF5762325.1"/>
    </source>
</evidence>
<dbReference type="EC" id="1.1.1.208" evidence="4"/>
<dbReference type="EMBL" id="MNCJ02000331">
    <property type="protein sequence ID" value="KAF5762325.1"/>
    <property type="molecule type" value="Genomic_DNA"/>
</dbReference>
<dbReference type="InterPro" id="IPR002347">
    <property type="entry name" value="SDR_fam"/>
</dbReference>
<dbReference type="AlphaFoldDB" id="A0A9K3H089"/>
<keyword evidence="5" id="KW-1185">Reference proteome</keyword>
<dbReference type="PANTHER" id="PTHR43490:SF135">
    <property type="entry name" value="OS02G0640800 PROTEIN"/>
    <property type="match status" value="1"/>
</dbReference>
<keyword evidence="2" id="KW-0521">NADP</keyword>
<name>A0A9K3H089_HELAN</name>
<dbReference type="Proteomes" id="UP000215914">
    <property type="component" value="Unassembled WGS sequence"/>
</dbReference>